<evidence type="ECO:0000256" key="15">
    <source>
        <dbReference type="ARBA" id="ARBA00023170"/>
    </source>
</evidence>
<dbReference type="Gene3D" id="1.10.510.10">
    <property type="entry name" value="Transferase(Phosphotransferase) domain 1"/>
    <property type="match status" value="1"/>
</dbReference>
<keyword evidence="12 18" id="KW-0067">ATP-binding</keyword>
<dbReference type="InterPro" id="IPR011009">
    <property type="entry name" value="Kinase-like_dom_sf"/>
</dbReference>
<keyword evidence="7 19" id="KW-0812">Transmembrane</keyword>
<evidence type="ECO:0000256" key="8">
    <source>
        <dbReference type="ARBA" id="ARBA00022729"/>
    </source>
</evidence>
<evidence type="ECO:0000256" key="10">
    <source>
        <dbReference type="ARBA" id="ARBA00022741"/>
    </source>
</evidence>
<accession>A0A8X7QV18</accession>
<evidence type="ECO:0000256" key="14">
    <source>
        <dbReference type="ARBA" id="ARBA00023136"/>
    </source>
</evidence>
<dbReference type="AlphaFoldDB" id="A0A8X7QV18"/>
<feature type="transmembrane region" description="Helical" evidence="19">
    <location>
        <begin position="249"/>
        <end position="271"/>
    </location>
</feature>
<dbReference type="CDD" id="cd06899">
    <property type="entry name" value="lectin_legume_LecRK_Arcelin_ConA"/>
    <property type="match status" value="1"/>
</dbReference>
<feature type="binding site" evidence="18">
    <location>
        <position position="336"/>
    </location>
    <ligand>
        <name>ATP</name>
        <dbReference type="ChEBI" id="CHEBI:30616"/>
    </ligand>
</feature>
<evidence type="ECO:0000256" key="3">
    <source>
        <dbReference type="ARBA" id="ARBA00010217"/>
    </source>
</evidence>
<dbReference type="InterPro" id="IPR000719">
    <property type="entry name" value="Prot_kinase_dom"/>
</dbReference>
<reference evidence="21 22" key="1">
    <citation type="submission" date="2020-02" db="EMBL/GenBank/DDBJ databases">
        <authorList>
            <person name="Ma Q."/>
            <person name="Huang Y."/>
            <person name="Song X."/>
            <person name="Pei D."/>
        </authorList>
    </citation>
    <scope>NUCLEOTIDE SEQUENCE [LARGE SCALE GENOMIC DNA]</scope>
    <source>
        <strain evidence="21">Sxm20200214</strain>
        <tissue evidence="21">Leaf</tissue>
    </source>
</reference>
<keyword evidence="5" id="KW-0723">Serine/threonine-protein kinase</keyword>
<gene>
    <name evidence="21" type="ORF">Bca52824_059211</name>
</gene>
<dbReference type="Pfam" id="PF00069">
    <property type="entry name" value="Pkinase"/>
    <property type="match status" value="1"/>
</dbReference>
<evidence type="ECO:0000259" key="20">
    <source>
        <dbReference type="PROSITE" id="PS50011"/>
    </source>
</evidence>
<evidence type="ECO:0000256" key="11">
    <source>
        <dbReference type="ARBA" id="ARBA00022777"/>
    </source>
</evidence>
<keyword evidence="13 19" id="KW-1133">Transmembrane helix</keyword>
<comment type="caution">
    <text evidence="21">The sequence shown here is derived from an EMBL/GenBank/DDBJ whole genome shotgun (WGS) entry which is preliminary data.</text>
</comment>
<evidence type="ECO:0000256" key="16">
    <source>
        <dbReference type="ARBA" id="ARBA00047899"/>
    </source>
</evidence>
<evidence type="ECO:0000256" key="13">
    <source>
        <dbReference type="ARBA" id="ARBA00022989"/>
    </source>
</evidence>
<proteinExistence type="inferred from homology"/>
<evidence type="ECO:0000256" key="18">
    <source>
        <dbReference type="PROSITE-ProRule" id="PRU10141"/>
    </source>
</evidence>
<dbReference type="GO" id="GO:0005524">
    <property type="term" value="F:ATP binding"/>
    <property type="evidence" value="ECO:0007669"/>
    <property type="project" value="UniProtKB-UniRule"/>
</dbReference>
<keyword evidence="6" id="KW-0808">Transferase</keyword>
<dbReference type="Gene3D" id="3.30.200.20">
    <property type="entry name" value="Phosphorylase Kinase, domain 1"/>
    <property type="match status" value="1"/>
</dbReference>
<sequence>MDATVQPNGLLRLTDQKPNTIGTTFYRKAVRLLESHRNASVRSFNTCIVFAINPTSSKEGGYGFTFTLSTIPDIQDVSITNENPRNHVFAVDFDTVQGFEDGYHRMGNHVGVNFNSLQSDFEGPVLFYKREQKEELLLQTGEPVKADILYDGNTKLMNITVYLAEMTPSPVRPMISRPVPKLSRIIEEEMYVGFTAATGNGERSSAHYIMGWSFSSGGEHPVAAKFNLSDLPHPPTNTSEKSTYSSKEIGLIVAISAVTLIFIALLVYFFIYKKQGETLEDWEVNHPPPPHRMRYKELHSATDGFSEERIIGSGGFGTVFRGSLSSSLSDQIAVKKITEGSKQGIREFVAEIESLGRLNHKKKINNKNLVKRKRNTNRLLVYDYIPNGSLDSLLHSVPRLTGTVLSWTTRFDIAKGIASGLMYLHEEGEQIVIRRDIKASNVLIDEDMNPRLGDFGLFRIYERGSQPHTTVIKGGSTYPPLTVIVGTPGYMATELTSNGYPSSASDVYSYGVLLLEIVSGVSPTKCINFKLPVWIMAFYSSCEILNSVDRSMLRQ</sequence>
<dbReference type="SUPFAM" id="SSF49899">
    <property type="entry name" value="Concanavalin A-like lectins/glucanases"/>
    <property type="match status" value="1"/>
</dbReference>
<evidence type="ECO:0000256" key="19">
    <source>
        <dbReference type="SAM" id="Phobius"/>
    </source>
</evidence>
<name>A0A8X7QV18_BRACI</name>
<evidence type="ECO:0000313" key="21">
    <source>
        <dbReference type="EMBL" id="KAG2276656.1"/>
    </source>
</evidence>
<comment type="catalytic activity">
    <reaction evidence="16">
        <text>L-threonyl-[protein] + ATP = O-phospho-L-threonyl-[protein] + ADP + H(+)</text>
        <dbReference type="Rhea" id="RHEA:46608"/>
        <dbReference type="Rhea" id="RHEA-COMP:11060"/>
        <dbReference type="Rhea" id="RHEA-COMP:11605"/>
        <dbReference type="ChEBI" id="CHEBI:15378"/>
        <dbReference type="ChEBI" id="CHEBI:30013"/>
        <dbReference type="ChEBI" id="CHEBI:30616"/>
        <dbReference type="ChEBI" id="CHEBI:61977"/>
        <dbReference type="ChEBI" id="CHEBI:456216"/>
        <dbReference type="EC" id="2.7.11.1"/>
    </reaction>
</comment>
<evidence type="ECO:0000256" key="7">
    <source>
        <dbReference type="ARBA" id="ARBA00022692"/>
    </source>
</evidence>
<dbReference type="GO" id="GO:0030246">
    <property type="term" value="F:carbohydrate binding"/>
    <property type="evidence" value="ECO:0007669"/>
    <property type="project" value="UniProtKB-KW"/>
</dbReference>
<evidence type="ECO:0000256" key="6">
    <source>
        <dbReference type="ARBA" id="ARBA00022679"/>
    </source>
</evidence>
<evidence type="ECO:0000256" key="17">
    <source>
        <dbReference type="ARBA" id="ARBA00048679"/>
    </source>
</evidence>
<dbReference type="PANTHER" id="PTHR27007">
    <property type="match status" value="1"/>
</dbReference>
<comment type="catalytic activity">
    <reaction evidence="17">
        <text>L-seryl-[protein] + ATP = O-phospho-L-seryl-[protein] + ADP + H(+)</text>
        <dbReference type="Rhea" id="RHEA:17989"/>
        <dbReference type="Rhea" id="RHEA-COMP:9863"/>
        <dbReference type="Rhea" id="RHEA-COMP:11604"/>
        <dbReference type="ChEBI" id="CHEBI:15378"/>
        <dbReference type="ChEBI" id="CHEBI:29999"/>
        <dbReference type="ChEBI" id="CHEBI:30616"/>
        <dbReference type="ChEBI" id="CHEBI:83421"/>
        <dbReference type="ChEBI" id="CHEBI:456216"/>
        <dbReference type="EC" id="2.7.11.1"/>
    </reaction>
</comment>
<dbReference type="InterPro" id="IPR013320">
    <property type="entry name" value="ConA-like_dom_sf"/>
</dbReference>
<evidence type="ECO:0000256" key="4">
    <source>
        <dbReference type="ARBA" id="ARBA00012513"/>
    </source>
</evidence>
<dbReference type="Proteomes" id="UP000886595">
    <property type="component" value="Unassembled WGS sequence"/>
</dbReference>
<evidence type="ECO:0000256" key="5">
    <source>
        <dbReference type="ARBA" id="ARBA00022527"/>
    </source>
</evidence>
<evidence type="ECO:0000313" key="22">
    <source>
        <dbReference type="Proteomes" id="UP000886595"/>
    </source>
</evidence>
<dbReference type="Pfam" id="PF00139">
    <property type="entry name" value="Lectin_legB"/>
    <property type="match status" value="1"/>
</dbReference>
<keyword evidence="14 19" id="KW-0472">Membrane</keyword>
<dbReference type="FunFam" id="1.10.510.10:FF:001023">
    <property type="entry name" value="Os07g0541700 protein"/>
    <property type="match status" value="1"/>
</dbReference>
<dbReference type="SMART" id="SM00220">
    <property type="entry name" value="S_TKc"/>
    <property type="match status" value="1"/>
</dbReference>
<protein>
    <recommendedName>
        <fullName evidence="4">non-specific serine/threonine protein kinase</fullName>
        <ecNumber evidence="4">2.7.11.1</ecNumber>
    </recommendedName>
</protein>
<evidence type="ECO:0000256" key="12">
    <source>
        <dbReference type="ARBA" id="ARBA00022840"/>
    </source>
</evidence>
<dbReference type="GO" id="GO:0016020">
    <property type="term" value="C:membrane"/>
    <property type="evidence" value="ECO:0007669"/>
    <property type="project" value="UniProtKB-SubCell"/>
</dbReference>
<dbReference type="OrthoDB" id="1738960at2759"/>
<comment type="similarity">
    <text evidence="2">In the N-terminal section; belongs to the leguminous lectin family.</text>
</comment>
<keyword evidence="22" id="KW-1185">Reference proteome</keyword>
<dbReference type="GO" id="GO:0004674">
    <property type="term" value="F:protein serine/threonine kinase activity"/>
    <property type="evidence" value="ECO:0007669"/>
    <property type="project" value="UniProtKB-KW"/>
</dbReference>
<dbReference type="EMBL" id="JAAMPC010000012">
    <property type="protein sequence ID" value="KAG2276656.1"/>
    <property type="molecule type" value="Genomic_DNA"/>
</dbReference>
<dbReference type="InterPro" id="IPR001220">
    <property type="entry name" value="Legume_lectin_dom"/>
</dbReference>
<organism evidence="21 22">
    <name type="scientific">Brassica carinata</name>
    <name type="common">Ethiopian mustard</name>
    <name type="synonym">Abyssinian cabbage</name>
    <dbReference type="NCBI Taxonomy" id="52824"/>
    <lineage>
        <taxon>Eukaryota</taxon>
        <taxon>Viridiplantae</taxon>
        <taxon>Streptophyta</taxon>
        <taxon>Embryophyta</taxon>
        <taxon>Tracheophyta</taxon>
        <taxon>Spermatophyta</taxon>
        <taxon>Magnoliopsida</taxon>
        <taxon>eudicotyledons</taxon>
        <taxon>Gunneridae</taxon>
        <taxon>Pentapetalae</taxon>
        <taxon>rosids</taxon>
        <taxon>malvids</taxon>
        <taxon>Brassicales</taxon>
        <taxon>Brassicaceae</taxon>
        <taxon>Brassiceae</taxon>
        <taxon>Brassica</taxon>
    </lineage>
</organism>
<comment type="subcellular location">
    <subcellularLocation>
        <location evidence="1">Membrane</location>
        <topology evidence="1">Single-pass type I membrane protein</topology>
    </subcellularLocation>
</comment>
<dbReference type="SUPFAM" id="SSF56112">
    <property type="entry name" value="Protein kinase-like (PK-like)"/>
    <property type="match status" value="1"/>
</dbReference>
<dbReference type="InterPro" id="IPR050528">
    <property type="entry name" value="L-type_Lectin-RKs"/>
</dbReference>
<dbReference type="EC" id="2.7.11.1" evidence="4"/>
<keyword evidence="8" id="KW-0732">Signal</keyword>
<keyword evidence="15" id="KW-0675">Receptor</keyword>
<dbReference type="PROSITE" id="PS00107">
    <property type="entry name" value="PROTEIN_KINASE_ATP"/>
    <property type="match status" value="1"/>
</dbReference>
<feature type="domain" description="Protein kinase" evidence="20">
    <location>
        <begin position="305"/>
        <end position="555"/>
    </location>
</feature>
<evidence type="ECO:0000256" key="9">
    <source>
        <dbReference type="ARBA" id="ARBA00022734"/>
    </source>
</evidence>
<keyword evidence="9" id="KW-0430">Lectin</keyword>
<dbReference type="InterPro" id="IPR017441">
    <property type="entry name" value="Protein_kinase_ATP_BS"/>
</dbReference>
<evidence type="ECO:0000256" key="1">
    <source>
        <dbReference type="ARBA" id="ARBA00004479"/>
    </source>
</evidence>
<keyword evidence="11" id="KW-0418">Kinase</keyword>
<evidence type="ECO:0000256" key="2">
    <source>
        <dbReference type="ARBA" id="ARBA00008536"/>
    </source>
</evidence>
<dbReference type="Gene3D" id="2.60.120.200">
    <property type="match status" value="1"/>
</dbReference>
<dbReference type="PROSITE" id="PS50011">
    <property type="entry name" value="PROTEIN_KINASE_DOM"/>
    <property type="match status" value="1"/>
</dbReference>
<keyword evidence="10 18" id="KW-0547">Nucleotide-binding</keyword>
<comment type="similarity">
    <text evidence="3">In the C-terminal section; belongs to the protein kinase superfamily. Ser/Thr protein kinase family.</text>
</comment>